<comment type="subcellular location">
    <subcellularLocation>
        <location evidence="1">Membrane</location>
        <topology evidence="1">Multi-pass membrane protein</topology>
    </subcellularLocation>
</comment>
<feature type="region of interest" description="Disordered" evidence="5">
    <location>
        <begin position="1"/>
        <end position="27"/>
    </location>
</feature>
<dbReference type="PANTHER" id="PTHR23507">
    <property type="entry name" value="ZGC:174356"/>
    <property type="match status" value="1"/>
</dbReference>
<feature type="transmembrane region" description="Helical" evidence="6">
    <location>
        <begin position="452"/>
        <end position="477"/>
    </location>
</feature>
<dbReference type="CDD" id="cd06174">
    <property type="entry name" value="MFS"/>
    <property type="match status" value="1"/>
</dbReference>
<dbReference type="PROSITE" id="PS50850">
    <property type="entry name" value="MFS"/>
    <property type="match status" value="1"/>
</dbReference>
<protein>
    <submittedName>
        <fullName evidence="8">Efflux pump</fullName>
    </submittedName>
</protein>
<reference evidence="8 9" key="1">
    <citation type="submission" date="2018-05" db="EMBL/GenBank/DDBJ databases">
        <title>Genome sequencing and assembly of the regulated plant pathogen Lachnellula willkommii and related sister species for the development of diagnostic species identification markers.</title>
        <authorList>
            <person name="Giroux E."/>
            <person name="Bilodeau G."/>
        </authorList>
    </citation>
    <scope>NUCLEOTIDE SEQUENCE [LARGE SCALE GENOMIC DNA]</scope>
    <source>
        <strain evidence="8 9">CBS 172.35</strain>
    </source>
</reference>
<evidence type="ECO:0000256" key="2">
    <source>
        <dbReference type="ARBA" id="ARBA00022692"/>
    </source>
</evidence>
<feature type="transmembrane region" description="Helical" evidence="6">
    <location>
        <begin position="194"/>
        <end position="213"/>
    </location>
</feature>
<name>A0A559MKZ0_9HELO</name>
<feature type="transmembrane region" description="Helical" evidence="6">
    <location>
        <begin position="219"/>
        <end position="241"/>
    </location>
</feature>
<keyword evidence="3 6" id="KW-1133">Transmembrane helix</keyword>
<feature type="region of interest" description="Disordered" evidence="5">
    <location>
        <begin position="247"/>
        <end position="267"/>
    </location>
</feature>
<keyword evidence="4 6" id="KW-0472">Membrane</keyword>
<evidence type="ECO:0000256" key="4">
    <source>
        <dbReference type="ARBA" id="ARBA00023136"/>
    </source>
</evidence>
<dbReference type="InterPro" id="IPR020846">
    <property type="entry name" value="MFS_dom"/>
</dbReference>
<dbReference type="Gene3D" id="1.20.1250.20">
    <property type="entry name" value="MFS general substrate transporter like domains"/>
    <property type="match status" value="1"/>
</dbReference>
<dbReference type="SUPFAM" id="SSF103473">
    <property type="entry name" value="MFS general substrate transporter"/>
    <property type="match status" value="1"/>
</dbReference>
<feature type="transmembrane region" description="Helical" evidence="6">
    <location>
        <begin position="38"/>
        <end position="61"/>
    </location>
</feature>
<dbReference type="Pfam" id="PF07690">
    <property type="entry name" value="MFS_1"/>
    <property type="match status" value="1"/>
</dbReference>
<feature type="transmembrane region" description="Helical" evidence="6">
    <location>
        <begin position="281"/>
        <end position="303"/>
    </location>
</feature>
<dbReference type="InterPro" id="IPR036259">
    <property type="entry name" value="MFS_trans_sf"/>
</dbReference>
<accession>A0A559MKZ0</accession>
<evidence type="ECO:0000256" key="5">
    <source>
        <dbReference type="SAM" id="MobiDB-lite"/>
    </source>
</evidence>
<evidence type="ECO:0000259" key="7">
    <source>
        <dbReference type="PROSITE" id="PS50850"/>
    </source>
</evidence>
<dbReference type="GO" id="GO:0016020">
    <property type="term" value="C:membrane"/>
    <property type="evidence" value="ECO:0007669"/>
    <property type="project" value="UniProtKB-SubCell"/>
</dbReference>
<sequence length="492" mass="53142">MAKPSASAQEDSPSAHTPLLSNQEPDQVSAPATPLSVLILYFMAIHFLLAFCEIILVAPLIKLLENSLCLSYYNFPGNGVQEELCRIPDIQGPLATLRGWKSSFDTIPVLLVAIPFGRLGDRYGRRKILATALVGVAASLCEIFVVCAFPRVFPVRLVWLSSILLLFGGGLNSASAYMWAMASEAIPSKQRSHGFYYIFSAFYVAELIASFVASVTTDISPWIPCSLAMGSVIACLILLAAMPDPRASKHHPESPESPIRAEASTSPTITKPTTTSRLLTLLANPTILFTIPVFLVGILRYTTLNILIQYANIRFHLPLSTGATFYTETAAINILLFLFLIPALTSHIRTKYAVRPQTIDLFLVRASVCMMSIGSLAIGLAPTKSLLPLGVAIFSTGFGSRVSALSLISTQILPTDKATAYASITVLESLGHAVGDPGMQHIFAASLRLEKVWLAMPFFVAAGCYCLATISTMFIGLENENENEGENEGEGE</sequence>
<dbReference type="AlphaFoldDB" id="A0A559MKZ0"/>
<keyword evidence="9" id="KW-1185">Reference proteome</keyword>
<evidence type="ECO:0000313" key="8">
    <source>
        <dbReference type="EMBL" id="TVY93622.1"/>
    </source>
</evidence>
<comment type="caution">
    <text evidence="8">The sequence shown here is derived from an EMBL/GenBank/DDBJ whole genome shotgun (WGS) entry which is preliminary data.</text>
</comment>
<dbReference type="GO" id="GO:0022857">
    <property type="term" value="F:transmembrane transporter activity"/>
    <property type="evidence" value="ECO:0007669"/>
    <property type="project" value="InterPro"/>
</dbReference>
<keyword evidence="2 6" id="KW-0812">Transmembrane</keyword>
<evidence type="ECO:0000313" key="9">
    <source>
        <dbReference type="Proteomes" id="UP000315522"/>
    </source>
</evidence>
<dbReference type="InterPro" id="IPR011701">
    <property type="entry name" value="MFS"/>
</dbReference>
<evidence type="ECO:0000256" key="1">
    <source>
        <dbReference type="ARBA" id="ARBA00004141"/>
    </source>
</evidence>
<dbReference type="PANTHER" id="PTHR23507:SF1">
    <property type="entry name" value="FI18259P1-RELATED"/>
    <property type="match status" value="1"/>
</dbReference>
<feature type="transmembrane region" description="Helical" evidence="6">
    <location>
        <begin position="362"/>
        <end position="381"/>
    </location>
</feature>
<feature type="transmembrane region" description="Helical" evidence="6">
    <location>
        <begin position="159"/>
        <end position="182"/>
    </location>
</feature>
<evidence type="ECO:0000256" key="6">
    <source>
        <dbReference type="SAM" id="Phobius"/>
    </source>
</evidence>
<feature type="transmembrane region" description="Helical" evidence="6">
    <location>
        <begin position="387"/>
        <end position="408"/>
    </location>
</feature>
<dbReference type="Proteomes" id="UP000315522">
    <property type="component" value="Unassembled WGS sequence"/>
</dbReference>
<feature type="transmembrane region" description="Helical" evidence="6">
    <location>
        <begin position="323"/>
        <end position="341"/>
    </location>
</feature>
<proteinExistence type="predicted"/>
<evidence type="ECO:0000256" key="3">
    <source>
        <dbReference type="ARBA" id="ARBA00022989"/>
    </source>
</evidence>
<dbReference type="EMBL" id="QGML01000103">
    <property type="protein sequence ID" value="TVY93622.1"/>
    <property type="molecule type" value="Genomic_DNA"/>
</dbReference>
<feature type="domain" description="Major facilitator superfamily (MFS) profile" evidence="7">
    <location>
        <begin position="39"/>
        <end position="480"/>
    </location>
</feature>
<feature type="transmembrane region" description="Helical" evidence="6">
    <location>
        <begin position="128"/>
        <end position="153"/>
    </location>
</feature>
<gene>
    <name evidence="8" type="primary">ustT_0</name>
    <name evidence="8" type="ORF">LAWI1_G000543</name>
</gene>
<organism evidence="8 9">
    <name type="scientific">Lachnellula willkommii</name>
    <dbReference type="NCBI Taxonomy" id="215461"/>
    <lineage>
        <taxon>Eukaryota</taxon>
        <taxon>Fungi</taxon>
        <taxon>Dikarya</taxon>
        <taxon>Ascomycota</taxon>
        <taxon>Pezizomycotina</taxon>
        <taxon>Leotiomycetes</taxon>
        <taxon>Helotiales</taxon>
        <taxon>Lachnaceae</taxon>
        <taxon>Lachnellula</taxon>
    </lineage>
</organism>
<feature type="compositionally biased region" description="Polar residues" evidence="5">
    <location>
        <begin position="1"/>
        <end position="26"/>
    </location>
</feature>